<comment type="caution">
    <text evidence="1">The sequence shown here is derived from an EMBL/GenBank/DDBJ whole genome shotgun (WGS) entry which is preliminary data.</text>
</comment>
<dbReference type="AlphaFoldDB" id="A0A9P6XNB2"/>
<keyword evidence="2" id="KW-1185">Reference proteome</keyword>
<reference evidence="1 2" key="1">
    <citation type="journal article" date="2020" name="Microb. Genom.">
        <title>Genetic diversity of clinical and environmental Mucorales isolates obtained from an investigation of mucormycosis cases among solid organ transplant recipients.</title>
        <authorList>
            <person name="Nguyen M.H."/>
            <person name="Kaul D."/>
            <person name="Muto C."/>
            <person name="Cheng S.J."/>
            <person name="Richter R.A."/>
            <person name="Bruno V.M."/>
            <person name="Liu G."/>
            <person name="Beyhan S."/>
            <person name="Sundermann A.J."/>
            <person name="Mounaud S."/>
            <person name="Pasculle A.W."/>
            <person name="Nierman W.C."/>
            <person name="Driscoll E."/>
            <person name="Cumbie R."/>
            <person name="Clancy C.J."/>
            <person name="Dupont C.L."/>
        </authorList>
    </citation>
    <scope>NUCLEOTIDE SEQUENCE [LARGE SCALE GENOMIC DNA]</scope>
    <source>
        <strain evidence="1 2">GL24</strain>
    </source>
</reference>
<dbReference type="Proteomes" id="UP000740926">
    <property type="component" value="Unassembled WGS sequence"/>
</dbReference>
<dbReference type="EMBL" id="JAANIU010016786">
    <property type="protein sequence ID" value="KAG1527988.1"/>
    <property type="molecule type" value="Genomic_DNA"/>
</dbReference>
<accession>A0A9P6XNB2</accession>
<evidence type="ECO:0000313" key="1">
    <source>
        <dbReference type="EMBL" id="KAG1527988.1"/>
    </source>
</evidence>
<protein>
    <submittedName>
        <fullName evidence="1">Uncharacterized protein</fullName>
    </submittedName>
</protein>
<proteinExistence type="predicted"/>
<sequence length="73" mass="8064">MGRRTRNEQAKLETVLVGAAYRQPAVAAIAHVGVHLETERADVELECFILVAYVQADRVHGIRHGTSLRCGPR</sequence>
<gene>
    <name evidence="1" type="ORF">G6F50_018271</name>
</gene>
<evidence type="ECO:0000313" key="2">
    <source>
        <dbReference type="Proteomes" id="UP000740926"/>
    </source>
</evidence>
<name>A0A9P6XNB2_9FUNG</name>
<organism evidence="1 2">
    <name type="scientific">Rhizopus delemar</name>
    <dbReference type="NCBI Taxonomy" id="936053"/>
    <lineage>
        <taxon>Eukaryota</taxon>
        <taxon>Fungi</taxon>
        <taxon>Fungi incertae sedis</taxon>
        <taxon>Mucoromycota</taxon>
        <taxon>Mucoromycotina</taxon>
        <taxon>Mucoromycetes</taxon>
        <taxon>Mucorales</taxon>
        <taxon>Mucorineae</taxon>
        <taxon>Rhizopodaceae</taxon>
        <taxon>Rhizopus</taxon>
    </lineage>
</organism>